<gene>
    <name evidence="3" type="ORF">FD145_1302</name>
</gene>
<dbReference type="EMBL" id="WPAF01000026">
    <property type="protein sequence ID" value="KAF0133439.1"/>
    <property type="molecule type" value="Genomic_DNA"/>
</dbReference>
<feature type="coiled-coil region" evidence="1">
    <location>
        <begin position="492"/>
        <end position="519"/>
    </location>
</feature>
<keyword evidence="1" id="KW-0175">Coiled coil</keyword>
<evidence type="ECO:0000256" key="2">
    <source>
        <dbReference type="SAM" id="MobiDB-lite"/>
    </source>
</evidence>
<organism evidence="3 4">
    <name type="scientific">Candidatus Saganbacteria bacterium</name>
    <dbReference type="NCBI Taxonomy" id="2575572"/>
    <lineage>
        <taxon>Bacteria</taxon>
        <taxon>Bacillati</taxon>
        <taxon>Saganbacteria</taxon>
    </lineage>
</organism>
<dbReference type="Proteomes" id="UP000488506">
    <property type="component" value="Unassembled WGS sequence"/>
</dbReference>
<accession>A0A833L0E1</accession>
<comment type="caution">
    <text evidence="3">The sequence shown here is derived from an EMBL/GenBank/DDBJ whole genome shotgun (WGS) entry which is preliminary data.</text>
</comment>
<evidence type="ECO:0000313" key="3">
    <source>
        <dbReference type="EMBL" id="KAF0133439.1"/>
    </source>
</evidence>
<protein>
    <submittedName>
        <fullName evidence="3">Uncharacterized protein</fullName>
    </submittedName>
</protein>
<feature type="region of interest" description="Disordered" evidence="2">
    <location>
        <begin position="150"/>
        <end position="170"/>
    </location>
</feature>
<sequence length="561" mass="63457">MIPELISNFLPIPINSTPPTAGKKENNNVSQVLYWLAQKYINVYTASAGDGFKRTAMILQEVSLIILDAAWDKKNNCLIPNRKEKLISLFIGQLRIVYTIKTAGRALNLANRDIYILRNLIKLSEEQASIKLKLEALKLAKIRREAAESYRRKNPAPITNPAQQPKVVPHDPPTEIVIPANKLSITPPQSVKKVENKANGNNSNSKFLLLVQKLKKDLWVKPEEGNLVNLVYQTSRRTGGFKTERTRKMLAQLKQRLEENYPKANDRARVGKQFEHILNLAREKNEADIKKAKVWKRSVALAKKEAEAKKVPAPTASSPKIDTTKTVNLVIQELKKVMLRNSDEKVAKIIFEASKVNGRFDKNKMNDIVNAVKGVLGKQSSRFPGLGNLFKWLHIRRLKRLDAIVALVKKKAIAEAQPPAPAQVKKTAALKQPVKISLHPGVRVFFSNPQLIANALFEDSLDNNGFNIKKYAISQKTLLIFVKIELKKYYSGNNLQQNLNEARRQISRLGKLVTRLKRRYPNRKYNRILYSKAVEALHNAAKTKTNWTTLDETVDDGTVAE</sequence>
<name>A0A833L0E1_UNCSA</name>
<evidence type="ECO:0000256" key="1">
    <source>
        <dbReference type="SAM" id="Coils"/>
    </source>
</evidence>
<dbReference type="AlphaFoldDB" id="A0A833L0E1"/>
<reference evidence="3 4" key="1">
    <citation type="submission" date="2019-12" db="EMBL/GenBank/DDBJ databases">
        <authorList>
            <person name="Wolfe R."/>
            <person name="Danczak R."/>
            <person name="Wilkins M."/>
        </authorList>
    </citation>
    <scope>NUCLEOTIDE SEQUENCE [LARGE SCALE GENOMIC DNA]</scope>
    <source>
        <strain evidence="3">X2_MaxBin.013</strain>
    </source>
</reference>
<evidence type="ECO:0000313" key="4">
    <source>
        <dbReference type="Proteomes" id="UP000488506"/>
    </source>
</evidence>
<proteinExistence type="predicted"/>